<proteinExistence type="predicted"/>
<sequence length="153" mass="16502">MGASPVVDVECQPDTRLAICGRTDLQGSVDGAWWPPNYDLRTELPDLVSVMGRWLGPVRRVLYDASVFPAAPARVIRGGAAISVDRYSMVAPDTLYLVGSHSRTALLWVMPPQTPATDARTLLATVAEAATPMTVRRLRAIVGGDPLNCERMG</sequence>
<evidence type="ECO:0000313" key="2">
    <source>
        <dbReference type="Proteomes" id="UP000018763"/>
    </source>
</evidence>
<reference evidence="1 2" key="1">
    <citation type="journal article" date="2014" name="Genome Announc.">
        <title>Complete Genome Sequence of Sterol-Transforming Mycobacterium neoaurum Strain VKM Ac-1815D.</title>
        <authorList>
            <person name="Shtratnikova V.Y."/>
            <person name="Bragin E.Y."/>
            <person name="Dovbnya D.V."/>
            <person name="Pekov Y.A."/>
            <person name="Schelkunov M.I."/>
            <person name="Strizhov N."/>
            <person name="Ivashina T.V."/>
            <person name="Ashapkin V.V."/>
            <person name="Donova M.V."/>
        </authorList>
    </citation>
    <scope>NUCLEOTIDE SEQUENCE [LARGE SCALE GENOMIC DNA]</scope>
    <source>
        <strain evidence="1 2">VKM Ac-1815D</strain>
    </source>
</reference>
<dbReference type="RefSeq" id="WP_019511352.1">
    <property type="nucleotide sequence ID" value="NC_023036.2"/>
</dbReference>
<dbReference type="EMBL" id="CP006936">
    <property type="protein sequence ID" value="AHC26960.1"/>
    <property type="molecule type" value="Genomic_DNA"/>
</dbReference>
<dbReference type="AlphaFoldDB" id="V5XEU9"/>
<evidence type="ECO:0000313" key="1">
    <source>
        <dbReference type="EMBL" id="AHC26960.1"/>
    </source>
</evidence>
<organism evidence="1 2">
    <name type="scientific">Mycolicibacterium neoaurum VKM Ac-1815D</name>
    <dbReference type="NCBI Taxonomy" id="700508"/>
    <lineage>
        <taxon>Bacteria</taxon>
        <taxon>Bacillati</taxon>
        <taxon>Actinomycetota</taxon>
        <taxon>Actinomycetes</taxon>
        <taxon>Mycobacteriales</taxon>
        <taxon>Mycobacteriaceae</taxon>
        <taxon>Mycolicibacterium</taxon>
    </lineage>
</organism>
<dbReference type="Proteomes" id="UP000018763">
    <property type="component" value="Chromosome"/>
</dbReference>
<name>V5XEU9_MYCNE</name>
<keyword evidence="2" id="KW-1185">Reference proteome</keyword>
<dbReference type="GeneID" id="43452011"/>
<dbReference type="InterPro" id="IPR046036">
    <property type="entry name" value="DUF5994"/>
</dbReference>
<gene>
    <name evidence="1" type="ORF">D174_21425</name>
</gene>
<accession>V5XEU9</accession>
<protein>
    <submittedName>
        <fullName evidence="1">Uncharacterized protein</fullName>
    </submittedName>
</protein>
<dbReference type="Pfam" id="PF19457">
    <property type="entry name" value="DUF5994"/>
    <property type="match status" value="1"/>
</dbReference>